<feature type="binding site" evidence="2">
    <location>
        <position position="138"/>
    </location>
    <ligand>
        <name>Fe cation</name>
        <dbReference type="ChEBI" id="CHEBI:24875"/>
    </ligand>
</feature>
<evidence type="ECO:0000313" key="3">
    <source>
        <dbReference type="EMBL" id="PIV01134.1"/>
    </source>
</evidence>
<gene>
    <name evidence="2 3" type="primary">def</name>
    <name evidence="3" type="ORF">COS54_01585</name>
</gene>
<dbReference type="Proteomes" id="UP000229631">
    <property type="component" value="Unassembled WGS sequence"/>
</dbReference>
<dbReference type="GO" id="GO:0006412">
    <property type="term" value="P:translation"/>
    <property type="evidence" value="ECO:0007669"/>
    <property type="project" value="UniProtKB-UniRule"/>
</dbReference>
<dbReference type="Gene3D" id="3.90.45.10">
    <property type="entry name" value="Peptide deformylase"/>
    <property type="match status" value="1"/>
</dbReference>
<dbReference type="NCBIfam" id="TIGR00079">
    <property type="entry name" value="pept_deformyl"/>
    <property type="match status" value="1"/>
</dbReference>
<dbReference type="Pfam" id="PF01327">
    <property type="entry name" value="Pep_deformylase"/>
    <property type="match status" value="1"/>
</dbReference>
<dbReference type="PANTHER" id="PTHR10458:SF22">
    <property type="entry name" value="PEPTIDE DEFORMYLASE"/>
    <property type="match status" value="1"/>
</dbReference>
<dbReference type="HAMAP" id="MF_00163">
    <property type="entry name" value="Pep_deformylase"/>
    <property type="match status" value="1"/>
</dbReference>
<keyword evidence="2" id="KW-0648">Protein biosynthesis</keyword>
<keyword evidence="2" id="KW-0479">Metal-binding</keyword>
<dbReference type="EMBL" id="PEVC01000031">
    <property type="protein sequence ID" value="PIV01134.1"/>
    <property type="molecule type" value="Genomic_DNA"/>
</dbReference>
<evidence type="ECO:0000256" key="1">
    <source>
        <dbReference type="ARBA" id="ARBA00010759"/>
    </source>
</evidence>
<organism evidence="3 4">
    <name type="scientific">Candidatus Shapirobacteria bacterium CG03_land_8_20_14_0_80_39_12</name>
    <dbReference type="NCBI Taxonomy" id="1974879"/>
    <lineage>
        <taxon>Bacteria</taxon>
        <taxon>Candidatus Shapironibacteriota</taxon>
    </lineage>
</organism>
<dbReference type="CDD" id="cd00487">
    <property type="entry name" value="Pep_deformylase"/>
    <property type="match status" value="1"/>
</dbReference>
<dbReference type="EC" id="3.5.1.88" evidence="2"/>
<comment type="function">
    <text evidence="2">Removes the formyl group from the N-terminal Met of newly synthesized proteins. Requires at least a dipeptide for an efficient rate of reaction. N-terminal L-methionine is a prerequisite for activity but the enzyme has broad specificity at other positions.</text>
</comment>
<evidence type="ECO:0000313" key="4">
    <source>
        <dbReference type="Proteomes" id="UP000229631"/>
    </source>
</evidence>
<feature type="active site" evidence="2">
    <location>
        <position position="139"/>
    </location>
</feature>
<dbReference type="GO" id="GO:0046872">
    <property type="term" value="F:metal ion binding"/>
    <property type="evidence" value="ECO:0007669"/>
    <property type="project" value="UniProtKB-KW"/>
</dbReference>
<proteinExistence type="inferred from homology"/>
<feature type="binding site" evidence="2">
    <location>
        <position position="96"/>
    </location>
    <ligand>
        <name>Fe cation</name>
        <dbReference type="ChEBI" id="CHEBI:24875"/>
    </ligand>
</feature>
<protein>
    <recommendedName>
        <fullName evidence="2">Peptide deformylase</fullName>
        <shortName evidence="2">PDF</shortName>
        <ecNumber evidence="2">3.5.1.88</ecNumber>
    </recommendedName>
    <alternativeName>
        <fullName evidence="2">Polypeptide deformylase</fullName>
    </alternativeName>
</protein>
<accession>A0A2M7BDE6</accession>
<feature type="binding site" evidence="2">
    <location>
        <position position="142"/>
    </location>
    <ligand>
        <name>Fe cation</name>
        <dbReference type="ChEBI" id="CHEBI:24875"/>
    </ligand>
</feature>
<sequence>MAKIITVPNHKLREISKPVLVDKKTLELIKELKQTLLDSEEKMIGVGLAAVQIGVLKQVFLAYSPNSKKLLTFINPEIIWFSQRMTDSKKSKFEGCLSVPGRWAIIKRSKEVKIKYQTEGGKEQVRKFSGMMAIEVQHEYDHLKGILFIDRALEQKAKIYEMVKDEEDKEYLREVQI</sequence>
<reference evidence="4" key="1">
    <citation type="submission" date="2017-09" db="EMBL/GenBank/DDBJ databases">
        <title>Depth-based differentiation of microbial function through sediment-hosted aquifers and enrichment of novel symbionts in the deep terrestrial subsurface.</title>
        <authorList>
            <person name="Probst A.J."/>
            <person name="Ladd B."/>
            <person name="Jarett J.K."/>
            <person name="Geller-Mcgrath D.E."/>
            <person name="Sieber C.M.K."/>
            <person name="Emerson J.B."/>
            <person name="Anantharaman K."/>
            <person name="Thomas B.C."/>
            <person name="Malmstrom R."/>
            <person name="Stieglmeier M."/>
            <person name="Klingl A."/>
            <person name="Woyke T."/>
            <person name="Ryan C.M."/>
            <person name="Banfield J.F."/>
        </authorList>
    </citation>
    <scope>NUCLEOTIDE SEQUENCE [LARGE SCALE GENOMIC DNA]</scope>
</reference>
<dbReference type="InterPro" id="IPR023635">
    <property type="entry name" value="Peptide_deformylase"/>
</dbReference>
<dbReference type="PRINTS" id="PR01576">
    <property type="entry name" value="PDEFORMYLASE"/>
</dbReference>
<dbReference type="InterPro" id="IPR036821">
    <property type="entry name" value="Peptide_deformylase_sf"/>
</dbReference>
<keyword evidence="2" id="KW-0378">Hydrolase</keyword>
<evidence type="ECO:0000256" key="2">
    <source>
        <dbReference type="HAMAP-Rule" id="MF_00163"/>
    </source>
</evidence>
<keyword evidence="2" id="KW-0408">Iron</keyword>
<name>A0A2M7BDE6_9BACT</name>
<dbReference type="GO" id="GO:0042586">
    <property type="term" value="F:peptide deformylase activity"/>
    <property type="evidence" value="ECO:0007669"/>
    <property type="project" value="UniProtKB-UniRule"/>
</dbReference>
<dbReference type="AlphaFoldDB" id="A0A2M7BDE6"/>
<dbReference type="SUPFAM" id="SSF56420">
    <property type="entry name" value="Peptide deformylase"/>
    <property type="match status" value="1"/>
</dbReference>
<comment type="catalytic activity">
    <reaction evidence="2">
        <text>N-terminal N-formyl-L-methionyl-[peptide] + H2O = N-terminal L-methionyl-[peptide] + formate</text>
        <dbReference type="Rhea" id="RHEA:24420"/>
        <dbReference type="Rhea" id="RHEA-COMP:10639"/>
        <dbReference type="Rhea" id="RHEA-COMP:10640"/>
        <dbReference type="ChEBI" id="CHEBI:15377"/>
        <dbReference type="ChEBI" id="CHEBI:15740"/>
        <dbReference type="ChEBI" id="CHEBI:49298"/>
        <dbReference type="ChEBI" id="CHEBI:64731"/>
        <dbReference type="EC" id="3.5.1.88"/>
    </reaction>
</comment>
<comment type="caution">
    <text evidence="3">The sequence shown here is derived from an EMBL/GenBank/DDBJ whole genome shotgun (WGS) entry which is preliminary data.</text>
</comment>
<comment type="similarity">
    <text evidence="1 2">Belongs to the polypeptide deformylase family.</text>
</comment>
<dbReference type="PANTHER" id="PTHR10458">
    <property type="entry name" value="PEPTIDE DEFORMYLASE"/>
    <property type="match status" value="1"/>
</dbReference>
<comment type="cofactor">
    <cofactor evidence="2">
        <name>Fe(2+)</name>
        <dbReference type="ChEBI" id="CHEBI:29033"/>
    </cofactor>
    <text evidence="2">Binds 1 Fe(2+) ion.</text>
</comment>
<dbReference type="PIRSF" id="PIRSF004749">
    <property type="entry name" value="Pep_def"/>
    <property type="match status" value="1"/>
</dbReference>